<organism evidence="11 12">
    <name type="scientific">Metallosphaera yellowstonensis MK1</name>
    <dbReference type="NCBI Taxonomy" id="671065"/>
    <lineage>
        <taxon>Archaea</taxon>
        <taxon>Thermoproteota</taxon>
        <taxon>Thermoprotei</taxon>
        <taxon>Sulfolobales</taxon>
        <taxon>Sulfolobaceae</taxon>
        <taxon>Metallosphaera</taxon>
    </lineage>
</organism>
<dbReference type="PANTHER" id="PTHR23342:SF0">
    <property type="entry name" value="N-ACETYLGLUTAMATE SYNTHASE, MITOCHONDRIAL"/>
    <property type="match status" value="1"/>
</dbReference>
<feature type="site" description="Transition state stabilizer" evidence="9">
    <location>
        <position position="224"/>
    </location>
</feature>
<dbReference type="PANTHER" id="PTHR23342">
    <property type="entry name" value="N-ACETYLGLUTAMATE SYNTHASE"/>
    <property type="match status" value="1"/>
</dbReference>
<dbReference type="Pfam" id="PF00696">
    <property type="entry name" value="AA_kinase"/>
    <property type="match status" value="1"/>
</dbReference>
<comment type="catalytic activity">
    <reaction evidence="9">
        <text>[amino-group carrier protein]-C-terminal-gamma-(L-glutamyl)-L-glutamate + ATP = [amino-group carrier protein]-C-terminal-gamma-(5-phospho-L-glutamyl)-L-glutamate + ADP</text>
        <dbReference type="Rhea" id="RHEA:52632"/>
        <dbReference type="Rhea" id="RHEA-COMP:13311"/>
        <dbReference type="Rhea" id="RHEA-COMP:13313"/>
        <dbReference type="ChEBI" id="CHEBI:30616"/>
        <dbReference type="ChEBI" id="CHEBI:136714"/>
        <dbReference type="ChEBI" id="CHEBI:136717"/>
        <dbReference type="ChEBI" id="CHEBI:456216"/>
        <dbReference type="EC" id="2.7.2.19"/>
    </reaction>
</comment>
<dbReference type="RefSeq" id="WP_009073083.1">
    <property type="nucleotide sequence ID" value="NZ_JH597768.1"/>
</dbReference>
<dbReference type="SUPFAM" id="SSF53633">
    <property type="entry name" value="Carbamate kinase-like"/>
    <property type="match status" value="1"/>
</dbReference>
<comment type="subcellular location">
    <subcellularLocation>
        <location evidence="9">Cytoplasm</location>
    </subcellularLocation>
</comment>
<keyword evidence="6 9" id="KW-0418">Kinase</keyword>
<dbReference type="EMBL" id="JH597768">
    <property type="protein sequence ID" value="EHP69242.1"/>
    <property type="molecule type" value="Genomic_DNA"/>
</dbReference>
<keyword evidence="2 9" id="KW-0055">Arginine biosynthesis</keyword>
<dbReference type="eggNOG" id="arCOG00862">
    <property type="taxonomic scope" value="Archaea"/>
</dbReference>
<evidence type="ECO:0000256" key="2">
    <source>
        <dbReference type="ARBA" id="ARBA00022571"/>
    </source>
</evidence>
<dbReference type="EC" id="2.7.2.17" evidence="9"/>
<dbReference type="InterPro" id="IPR037529">
    <property type="entry name" value="LysZ"/>
</dbReference>
<evidence type="ECO:0000256" key="5">
    <source>
        <dbReference type="ARBA" id="ARBA00022741"/>
    </source>
</evidence>
<keyword evidence="7 9" id="KW-0067">ATP-binding</keyword>
<feature type="binding site" evidence="9">
    <location>
        <position position="62"/>
    </location>
    <ligand>
        <name>substrate</name>
    </ligand>
</feature>
<dbReference type="CDD" id="cd04251">
    <property type="entry name" value="AAK_NAGK-UC"/>
    <property type="match status" value="1"/>
</dbReference>
<dbReference type="InterPro" id="IPR001057">
    <property type="entry name" value="Glu/AcGlu_kinase"/>
</dbReference>
<evidence type="ECO:0000313" key="11">
    <source>
        <dbReference type="EMBL" id="EHP69242.1"/>
    </source>
</evidence>
<evidence type="ECO:0000256" key="8">
    <source>
        <dbReference type="ARBA" id="ARBA00023154"/>
    </source>
</evidence>
<comment type="function">
    <text evidence="9">Involved in both the arginine and lysine biosynthetic pathways. Phosphorylates the LysW-bound precursors glutamate (for arginine biosynthesis), respectively alpha-aminoadipate (for lysine biosynthesis).</text>
</comment>
<accession>H2C615</accession>
<gene>
    <name evidence="9" type="primary">lysZ</name>
    <name evidence="11" type="ORF">MetMK1DRAFT_00019890</name>
</gene>
<keyword evidence="1 9" id="KW-0963">Cytoplasm</keyword>
<evidence type="ECO:0000256" key="7">
    <source>
        <dbReference type="ARBA" id="ARBA00022840"/>
    </source>
</evidence>
<keyword evidence="3 9" id="KW-0028">Amino-acid biosynthesis</keyword>
<dbReference type="NCBIfam" id="TIGR00761">
    <property type="entry name" value="argB"/>
    <property type="match status" value="1"/>
</dbReference>
<evidence type="ECO:0000256" key="4">
    <source>
        <dbReference type="ARBA" id="ARBA00022679"/>
    </source>
</evidence>
<dbReference type="AlphaFoldDB" id="H2C615"/>
<feature type="site" description="Transition state stabilizer" evidence="9">
    <location>
        <position position="5"/>
    </location>
</feature>
<dbReference type="Gene3D" id="3.40.1160.10">
    <property type="entry name" value="Acetylglutamate kinase-like"/>
    <property type="match status" value="1"/>
</dbReference>
<dbReference type="UniPathway" id="UPA00033">
    <property type="reaction ID" value="UER00036"/>
</dbReference>
<evidence type="ECO:0000256" key="6">
    <source>
        <dbReference type="ARBA" id="ARBA00022777"/>
    </source>
</evidence>
<dbReference type="EC" id="2.7.2.19" evidence="9"/>
<keyword evidence="12" id="KW-1185">Reference proteome</keyword>
<dbReference type="HAMAP" id="MF_02082">
    <property type="entry name" value="LysZ"/>
    <property type="match status" value="1"/>
</dbReference>
<reference evidence="11 12" key="1">
    <citation type="submission" date="2012-01" db="EMBL/GenBank/DDBJ databases">
        <title>Improved High-Quality Draft sequence of Metallosphaera yellowstonensis MK1.</title>
        <authorList>
            <consortium name="US DOE Joint Genome Institute"/>
            <person name="Lucas S."/>
            <person name="Han J."/>
            <person name="Cheng J.-F."/>
            <person name="Goodwin L."/>
            <person name="Pitluck S."/>
            <person name="Peters L."/>
            <person name="Teshima H."/>
            <person name="Detter J.C."/>
            <person name="Han C."/>
            <person name="Tapia R."/>
            <person name="Land M."/>
            <person name="Hauser L."/>
            <person name="Kyrpides N."/>
            <person name="Kozubal M."/>
            <person name="Macur R.E."/>
            <person name="Jay Z."/>
            <person name="Inskeep W."/>
            <person name="Woyke T."/>
        </authorList>
    </citation>
    <scope>NUCLEOTIDE SEQUENCE [LARGE SCALE GENOMIC DNA]</scope>
    <source>
        <strain evidence="11 12">MK1</strain>
    </source>
</reference>
<feature type="binding site" evidence="9">
    <location>
        <begin position="35"/>
        <end position="36"/>
    </location>
    <ligand>
        <name>substrate</name>
    </ligand>
</feature>
<name>H2C615_9CREN</name>
<keyword evidence="8 9" id="KW-0457">Lysine biosynthesis</keyword>
<feature type="binding site" evidence="9">
    <location>
        <position position="167"/>
    </location>
    <ligand>
        <name>substrate</name>
    </ligand>
</feature>
<dbReference type="GO" id="GO:0005524">
    <property type="term" value="F:ATP binding"/>
    <property type="evidence" value="ECO:0007669"/>
    <property type="project" value="UniProtKB-KW"/>
</dbReference>
<keyword evidence="4 9" id="KW-0808">Transferase</keyword>
<sequence>MIVVKVGGRVIKNALDNIIESLVNYGGKAILVHGGGDIVTDLSKRMGIEPVFVTSPEGIRSRYTGREELDVYVMGMNLVNKNIVTRLVSKGKSAIGISGMDGPTVMATRKKRIMIIDERGKKRIIDGGYTGKINSVNSEYLMRLNEIFQLIVIAPIAVDMEEGVALNVDGDQMAFNVAKAVRAEALLLLTDVEGVLVDSKVVGRLGPDEAANLSAKIGPGMNRKLLMASESVRAGVSKVIIASGLVPNAINSALEGRGTVIS</sequence>
<dbReference type="GO" id="GO:0005737">
    <property type="term" value="C:cytoplasm"/>
    <property type="evidence" value="ECO:0007669"/>
    <property type="project" value="UniProtKB-SubCell"/>
</dbReference>
<dbReference type="NCBIfam" id="NF010662">
    <property type="entry name" value="PRK14058.1-4"/>
    <property type="match status" value="1"/>
</dbReference>
<dbReference type="Proteomes" id="UP000003980">
    <property type="component" value="Unassembled WGS sequence"/>
</dbReference>
<dbReference type="InterPro" id="IPR001048">
    <property type="entry name" value="Asp/Glu/Uridylate_kinase"/>
</dbReference>
<comment type="pathway">
    <text evidence="9">Amino-acid biosynthesis; L-arginine biosynthesis.</text>
</comment>
<dbReference type="UniPathway" id="UPA00068"/>
<comment type="similarity">
    <text evidence="9">Belongs to the acetylglutamate kinase family. LysZ subfamily.</text>
</comment>
<protein>
    <recommendedName>
        <fullName evidence="9">[LysW]-aminoadipate/[LysW]-glutamate kinase</fullName>
        <ecNumber evidence="9">2.7.2.17</ecNumber>
        <ecNumber evidence="9">2.7.2.19</ecNumber>
    </recommendedName>
</protein>
<dbReference type="InterPro" id="IPR036393">
    <property type="entry name" value="AceGlu_kinase-like_sf"/>
</dbReference>
<evidence type="ECO:0000256" key="3">
    <source>
        <dbReference type="ARBA" id="ARBA00022605"/>
    </source>
</evidence>
<evidence type="ECO:0000256" key="9">
    <source>
        <dbReference type="HAMAP-Rule" id="MF_02082"/>
    </source>
</evidence>
<keyword evidence="5 9" id="KW-0547">Nucleotide-binding</keyword>
<comment type="catalytic activity">
    <reaction evidence="9">
        <text>[amino-group carrier protein]-C-terminal-N-(1,4-dicarboxybutan-1-yl)-L-glutamine + ATP = [amino-group carrier protein]-C-terminal-N-(1-carboxy-5-phosphooxy-5-oxopentan-1-yl)-L-glutamine + ADP</text>
        <dbReference type="Rhea" id="RHEA:41944"/>
        <dbReference type="Rhea" id="RHEA-COMP:9694"/>
        <dbReference type="Rhea" id="RHEA-COMP:9712"/>
        <dbReference type="ChEBI" id="CHEBI:30616"/>
        <dbReference type="ChEBI" id="CHEBI:78499"/>
        <dbReference type="ChEBI" id="CHEBI:78503"/>
        <dbReference type="ChEBI" id="CHEBI:456216"/>
        <dbReference type="EC" id="2.7.2.17"/>
    </reaction>
</comment>
<dbReference type="PRINTS" id="PR00474">
    <property type="entry name" value="GLU5KINASE"/>
</dbReference>
<feature type="domain" description="Aspartate/glutamate/uridylate kinase" evidence="10">
    <location>
        <begin position="1"/>
        <end position="243"/>
    </location>
</feature>
<dbReference type="HOGENOM" id="CLU_053680_2_0_2"/>
<evidence type="ECO:0000256" key="1">
    <source>
        <dbReference type="ARBA" id="ARBA00022490"/>
    </source>
</evidence>
<dbReference type="InterPro" id="IPR004662">
    <property type="entry name" value="AcgluKinase_fam"/>
</dbReference>
<proteinExistence type="inferred from homology"/>
<dbReference type="GO" id="GO:0043744">
    <property type="term" value="F:N2-acetyl-L-aminoadipate kinase activity"/>
    <property type="evidence" value="ECO:0007669"/>
    <property type="project" value="RHEA"/>
</dbReference>
<dbReference type="STRING" id="671065.MetMK1DRAFT_00019890"/>
<dbReference type="PIRSF" id="PIRSF000728">
    <property type="entry name" value="NAGK"/>
    <property type="match status" value="1"/>
</dbReference>
<dbReference type="GO" id="GO:0003991">
    <property type="term" value="F:acetylglutamate kinase activity"/>
    <property type="evidence" value="ECO:0007669"/>
    <property type="project" value="TreeGrafter"/>
</dbReference>
<dbReference type="OrthoDB" id="6816at2157"/>
<evidence type="ECO:0000259" key="10">
    <source>
        <dbReference type="Pfam" id="PF00696"/>
    </source>
</evidence>
<dbReference type="GO" id="GO:0019878">
    <property type="term" value="P:lysine biosynthetic process via aminoadipic acid"/>
    <property type="evidence" value="ECO:0007669"/>
    <property type="project" value="UniProtKB-UniRule"/>
</dbReference>
<evidence type="ECO:0000313" key="12">
    <source>
        <dbReference type="Proteomes" id="UP000003980"/>
    </source>
</evidence>
<comment type="pathway">
    <text evidence="9">Amino-acid biosynthesis; L-lysine biosynthesis via AAA pathway; L-lysine from L-alpha-aminoadipate (Thermus route): step 2/5.</text>
</comment>
<dbReference type="GO" id="GO:0042450">
    <property type="term" value="P:L-arginine biosynthetic process via ornithine"/>
    <property type="evidence" value="ECO:0007669"/>
    <property type="project" value="UniProtKB-UniRule"/>
</dbReference>